<keyword evidence="1" id="KW-0812">Transmembrane</keyword>
<sequence length="117" mass="13793">MKVVRTWSVEMREERNKTHILALLFTSCNTLLTTSRFRVRGNTRLYTLFPSAVGYRSCTPPHTVHYRHSTPLRVYKEGPHITSRYPTHPRIHPHRHSYDVEYDSLCMHCTPHPLPVL</sequence>
<dbReference type="AlphaFoldDB" id="G0TR89"/>
<organism evidence="2">
    <name type="scientific">Trypanosoma vivax (strain Y486)</name>
    <dbReference type="NCBI Taxonomy" id="1055687"/>
    <lineage>
        <taxon>Eukaryota</taxon>
        <taxon>Discoba</taxon>
        <taxon>Euglenozoa</taxon>
        <taxon>Kinetoplastea</taxon>
        <taxon>Metakinetoplastina</taxon>
        <taxon>Trypanosomatida</taxon>
        <taxon>Trypanosomatidae</taxon>
        <taxon>Trypanosoma</taxon>
        <taxon>Duttonella</taxon>
    </lineage>
</organism>
<evidence type="ECO:0000313" key="2">
    <source>
        <dbReference type="EMBL" id="CCC46453.1"/>
    </source>
</evidence>
<dbReference type="EMBL" id="HE573017">
    <property type="protein sequence ID" value="CCC46453.1"/>
    <property type="molecule type" value="Genomic_DNA"/>
</dbReference>
<keyword evidence="1" id="KW-1133">Transmembrane helix</keyword>
<protein>
    <submittedName>
        <fullName evidence="2">Uncharacterized protein</fullName>
    </submittedName>
</protein>
<evidence type="ECO:0000256" key="1">
    <source>
        <dbReference type="SAM" id="Phobius"/>
    </source>
</evidence>
<gene>
    <name evidence="2" type="ORF">TVY486_0101010</name>
</gene>
<feature type="transmembrane region" description="Helical" evidence="1">
    <location>
        <begin position="20"/>
        <end position="39"/>
    </location>
</feature>
<dbReference type="PROSITE" id="PS51257">
    <property type="entry name" value="PROKAR_LIPOPROTEIN"/>
    <property type="match status" value="1"/>
</dbReference>
<keyword evidence="1" id="KW-0472">Membrane</keyword>
<accession>G0TR89</accession>
<reference evidence="2" key="1">
    <citation type="journal article" date="2012" name="Proc. Natl. Acad. Sci. U.S.A.">
        <title>Antigenic diversity is generated by distinct evolutionary mechanisms in African trypanosome species.</title>
        <authorList>
            <person name="Jackson A.P."/>
            <person name="Berry A."/>
            <person name="Aslett M."/>
            <person name="Allison H.C."/>
            <person name="Burton P."/>
            <person name="Vavrova-Anderson J."/>
            <person name="Brown R."/>
            <person name="Browne H."/>
            <person name="Corton N."/>
            <person name="Hauser H."/>
            <person name="Gamble J."/>
            <person name="Gilderthorp R."/>
            <person name="Marcello L."/>
            <person name="McQuillan J."/>
            <person name="Otto T.D."/>
            <person name="Quail M.A."/>
            <person name="Sanders M.J."/>
            <person name="van Tonder A."/>
            <person name="Ginger M.L."/>
            <person name="Field M.C."/>
            <person name="Barry J.D."/>
            <person name="Hertz-Fowler C."/>
            <person name="Berriman M."/>
        </authorList>
    </citation>
    <scope>NUCLEOTIDE SEQUENCE</scope>
    <source>
        <strain evidence="2">Y486</strain>
    </source>
</reference>
<proteinExistence type="predicted"/>
<name>G0TR89_TRYVY</name>